<protein>
    <submittedName>
        <fullName evidence="2">Uncharacterized protein</fullName>
    </submittedName>
</protein>
<name>A0ABP7KCQ9_9MICO</name>
<reference evidence="3" key="1">
    <citation type="journal article" date="2019" name="Int. J. Syst. Evol. Microbiol.">
        <title>The Global Catalogue of Microorganisms (GCM) 10K type strain sequencing project: providing services to taxonomists for standard genome sequencing and annotation.</title>
        <authorList>
            <consortium name="The Broad Institute Genomics Platform"/>
            <consortium name="The Broad Institute Genome Sequencing Center for Infectious Disease"/>
            <person name="Wu L."/>
            <person name="Ma J."/>
        </authorList>
    </citation>
    <scope>NUCLEOTIDE SEQUENCE [LARGE SCALE GENOMIC DNA]</scope>
    <source>
        <strain evidence="3">JCM 17021</strain>
    </source>
</reference>
<feature type="region of interest" description="Disordered" evidence="1">
    <location>
        <begin position="1"/>
        <end position="35"/>
    </location>
</feature>
<sequence length="72" mass="7336">MAGSVQIHDDSHPAPAGADLAGELTTSGFGPSESGRPDQAVYLMCMTLRLVAVKMVHDTPALTGATPRATSA</sequence>
<evidence type="ECO:0000313" key="3">
    <source>
        <dbReference type="Proteomes" id="UP001501803"/>
    </source>
</evidence>
<dbReference type="Proteomes" id="UP001501803">
    <property type="component" value="Unassembled WGS sequence"/>
</dbReference>
<organism evidence="2 3">
    <name type="scientific">Leifsonia kafniensis</name>
    <dbReference type="NCBI Taxonomy" id="475957"/>
    <lineage>
        <taxon>Bacteria</taxon>
        <taxon>Bacillati</taxon>
        <taxon>Actinomycetota</taxon>
        <taxon>Actinomycetes</taxon>
        <taxon>Micrococcales</taxon>
        <taxon>Microbacteriaceae</taxon>
        <taxon>Leifsonia</taxon>
    </lineage>
</organism>
<dbReference type="EMBL" id="BAABCN010000002">
    <property type="protein sequence ID" value="GAA3873288.1"/>
    <property type="molecule type" value="Genomic_DNA"/>
</dbReference>
<evidence type="ECO:0000313" key="2">
    <source>
        <dbReference type="EMBL" id="GAA3873288.1"/>
    </source>
</evidence>
<comment type="caution">
    <text evidence="2">The sequence shown here is derived from an EMBL/GenBank/DDBJ whole genome shotgun (WGS) entry which is preliminary data.</text>
</comment>
<gene>
    <name evidence="2" type="ORF">GCM10022381_15340</name>
</gene>
<evidence type="ECO:0000256" key="1">
    <source>
        <dbReference type="SAM" id="MobiDB-lite"/>
    </source>
</evidence>
<proteinExistence type="predicted"/>
<keyword evidence="3" id="KW-1185">Reference proteome</keyword>
<accession>A0ABP7KCQ9</accession>